<proteinExistence type="inferred from homology"/>
<gene>
    <name evidence="8" type="ORF">TIFTF001_040856</name>
</gene>
<evidence type="ECO:0000256" key="6">
    <source>
        <dbReference type="RuleBase" id="RU000461"/>
    </source>
</evidence>
<dbReference type="PROSITE" id="PS00086">
    <property type="entry name" value="CYTOCHROME_P450"/>
    <property type="match status" value="1"/>
</dbReference>
<evidence type="ECO:0000313" key="8">
    <source>
        <dbReference type="EMBL" id="GMN26459.1"/>
    </source>
</evidence>
<dbReference type="InterPro" id="IPR001128">
    <property type="entry name" value="Cyt_P450"/>
</dbReference>
<protein>
    <recommendedName>
        <fullName evidence="10">Cytochrome P450</fullName>
    </recommendedName>
</protein>
<feature type="binding site" description="axial binding residue" evidence="5">
    <location>
        <position position="446"/>
    </location>
    <ligand>
        <name>heme</name>
        <dbReference type="ChEBI" id="CHEBI:30413"/>
    </ligand>
    <ligandPart>
        <name>Fe</name>
        <dbReference type="ChEBI" id="CHEBI:18248"/>
    </ligandPart>
</feature>
<evidence type="ECO:0000256" key="4">
    <source>
        <dbReference type="ARBA" id="ARBA00023004"/>
    </source>
</evidence>
<dbReference type="CDD" id="cd11073">
    <property type="entry name" value="CYP76-like"/>
    <property type="match status" value="1"/>
</dbReference>
<feature type="chain" id="PRO_5041735622" description="Cytochrome P450" evidence="7">
    <location>
        <begin position="21"/>
        <end position="504"/>
    </location>
</feature>
<reference evidence="8" key="1">
    <citation type="submission" date="2023-07" db="EMBL/GenBank/DDBJ databases">
        <title>draft genome sequence of fig (Ficus carica).</title>
        <authorList>
            <person name="Takahashi T."/>
            <person name="Nishimura K."/>
        </authorList>
    </citation>
    <scope>NUCLEOTIDE SEQUENCE</scope>
</reference>
<dbReference type="InterPro" id="IPR002401">
    <property type="entry name" value="Cyt_P450_E_grp-I"/>
</dbReference>
<dbReference type="EMBL" id="BTGU01001617">
    <property type="protein sequence ID" value="GMN26459.1"/>
    <property type="molecule type" value="Genomic_DNA"/>
</dbReference>
<evidence type="ECO:0000256" key="2">
    <source>
        <dbReference type="ARBA" id="ARBA00022723"/>
    </source>
</evidence>
<dbReference type="FunFam" id="1.10.630.10:FF:000007">
    <property type="entry name" value="Cytochrome P450 76C4"/>
    <property type="match status" value="1"/>
</dbReference>
<comment type="similarity">
    <text evidence="1 6">Belongs to the cytochrome P450 family.</text>
</comment>
<dbReference type="PANTHER" id="PTHR47950:SF48">
    <property type="entry name" value="CYTOCHROME P450 FAMILY PROTEIN, EXPRESSED"/>
    <property type="match status" value="1"/>
</dbReference>
<keyword evidence="5 6" id="KW-0349">Heme</keyword>
<dbReference type="GO" id="GO:0016705">
    <property type="term" value="F:oxidoreductase activity, acting on paired donors, with incorporation or reduction of molecular oxygen"/>
    <property type="evidence" value="ECO:0007669"/>
    <property type="project" value="InterPro"/>
</dbReference>
<dbReference type="PRINTS" id="PR00463">
    <property type="entry name" value="EP450I"/>
</dbReference>
<dbReference type="AlphaFoldDB" id="A0AA87YYC8"/>
<evidence type="ECO:0008006" key="10">
    <source>
        <dbReference type="Google" id="ProtNLM"/>
    </source>
</evidence>
<feature type="signal peptide" evidence="7">
    <location>
        <begin position="1"/>
        <end position="20"/>
    </location>
</feature>
<name>A0AA87YYC8_FICCA</name>
<keyword evidence="2 5" id="KW-0479">Metal-binding</keyword>
<keyword evidence="7" id="KW-0732">Signal</keyword>
<dbReference type="GO" id="GO:0004497">
    <property type="term" value="F:monooxygenase activity"/>
    <property type="evidence" value="ECO:0007669"/>
    <property type="project" value="UniProtKB-KW"/>
</dbReference>
<keyword evidence="4 5" id="KW-0408">Iron</keyword>
<dbReference type="PANTHER" id="PTHR47950">
    <property type="entry name" value="CYTOCHROME P450, FAMILY 76, SUBFAMILY C, POLYPEPTIDE 5-RELATED"/>
    <property type="match status" value="1"/>
</dbReference>
<dbReference type="GO" id="GO:0005506">
    <property type="term" value="F:iron ion binding"/>
    <property type="evidence" value="ECO:0007669"/>
    <property type="project" value="InterPro"/>
</dbReference>
<comment type="caution">
    <text evidence="8">The sequence shown here is derived from an EMBL/GenBank/DDBJ whole genome shotgun (WGS) entry which is preliminary data.</text>
</comment>
<evidence type="ECO:0000256" key="7">
    <source>
        <dbReference type="SAM" id="SignalP"/>
    </source>
</evidence>
<dbReference type="Gene3D" id="1.10.630.10">
    <property type="entry name" value="Cytochrome P450"/>
    <property type="match status" value="1"/>
</dbReference>
<evidence type="ECO:0000256" key="3">
    <source>
        <dbReference type="ARBA" id="ARBA00023002"/>
    </source>
</evidence>
<comment type="cofactor">
    <cofactor evidence="5">
        <name>heme</name>
        <dbReference type="ChEBI" id="CHEBI:30413"/>
    </cofactor>
</comment>
<accession>A0AA87YYC8</accession>
<evidence type="ECO:0000256" key="1">
    <source>
        <dbReference type="ARBA" id="ARBA00010617"/>
    </source>
</evidence>
<keyword evidence="3 6" id="KW-0560">Oxidoreductase</keyword>
<dbReference type="InterPro" id="IPR036396">
    <property type="entry name" value="Cyt_P450_sf"/>
</dbReference>
<dbReference type="InterPro" id="IPR017972">
    <property type="entry name" value="Cyt_P450_CS"/>
</dbReference>
<keyword evidence="9" id="KW-1185">Reference proteome</keyword>
<sequence length="504" mass="56669">MDIFTSLVCLALILFISIQAFRSYAFPRCKKLLPPGPKPLPIIGNLLELGDKPHKSLAKLSKSYGPLMCLKLGQVTTVIVSSPTMAKEFIQRRSQNFSNRTIPDAARAFDHDQFSIFWLPVSNLWINLRKISSSHLLASRVLDANMNLRYDKVQELLRDVRKSCQAGESVEIGKASFIAALNLLSATFFSMDLACSNSDTGREFKKSVRCMIEEIGKPNMADFFPILKKIDPQGIRRRTGIHFRKVLDLFNGIIDQRLRLREIGGYVKDDDILDTLINMMAMGEEKREDEMLHKTTIGHLLMDIFGAGTETTSATLEWSMAELLKAPEIMSKARAELEEVIGKGNQVKEADITQLPYLQAIVKETLRLHPPAPLLVPRKAESDIKVSCYTIPKDAQVLINVWAIGRDPNVWENPNKFMPERFFKLNIKTGGRDFELIPFGAGRRICPGMSLANRMLHLTLGSLLHSFDWKLEDGVGPDTLNMEDNFGLTLQMAQPLRALPMAIA</sequence>
<dbReference type="GO" id="GO:0020037">
    <property type="term" value="F:heme binding"/>
    <property type="evidence" value="ECO:0007669"/>
    <property type="project" value="InterPro"/>
</dbReference>
<keyword evidence="6" id="KW-0503">Monooxygenase</keyword>
<dbReference type="Proteomes" id="UP001187192">
    <property type="component" value="Unassembled WGS sequence"/>
</dbReference>
<organism evidence="8 9">
    <name type="scientific">Ficus carica</name>
    <name type="common">Common fig</name>
    <dbReference type="NCBI Taxonomy" id="3494"/>
    <lineage>
        <taxon>Eukaryota</taxon>
        <taxon>Viridiplantae</taxon>
        <taxon>Streptophyta</taxon>
        <taxon>Embryophyta</taxon>
        <taxon>Tracheophyta</taxon>
        <taxon>Spermatophyta</taxon>
        <taxon>Magnoliopsida</taxon>
        <taxon>eudicotyledons</taxon>
        <taxon>Gunneridae</taxon>
        <taxon>Pentapetalae</taxon>
        <taxon>rosids</taxon>
        <taxon>fabids</taxon>
        <taxon>Rosales</taxon>
        <taxon>Moraceae</taxon>
        <taxon>Ficeae</taxon>
        <taxon>Ficus</taxon>
    </lineage>
</organism>
<evidence type="ECO:0000256" key="5">
    <source>
        <dbReference type="PIRSR" id="PIRSR602401-1"/>
    </source>
</evidence>
<dbReference type="PRINTS" id="PR00385">
    <property type="entry name" value="P450"/>
</dbReference>
<evidence type="ECO:0000313" key="9">
    <source>
        <dbReference type="Proteomes" id="UP001187192"/>
    </source>
</evidence>
<dbReference type="SUPFAM" id="SSF48264">
    <property type="entry name" value="Cytochrome P450"/>
    <property type="match status" value="1"/>
</dbReference>
<dbReference type="Pfam" id="PF00067">
    <property type="entry name" value="p450"/>
    <property type="match status" value="1"/>
</dbReference>